<gene>
    <name evidence="7" type="ORF">SUTH_02193</name>
</gene>
<dbReference type="InterPro" id="IPR033436">
    <property type="entry name" value="MucB/RseB_C"/>
</dbReference>
<comment type="similarity">
    <text evidence="2">Belongs to the RseB family.</text>
</comment>
<evidence type="ECO:0000313" key="8">
    <source>
        <dbReference type="Proteomes" id="UP000031637"/>
    </source>
</evidence>
<dbReference type="GO" id="GO:0032885">
    <property type="term" value="P:regulation of polysaccharide biosynthetic process"/>
    <property type="evidence" value="ECO:0007669"/>
    <property type="project" value="TreeGrafter"/>
</dbReference>
<feature type="domain" description="MucB/RseB C-terminal" evidence="6">
    <location>
        <begin position="224"/>
        <end position="319"/>
    </location>
</feature>
<dbReference type="Gene3D" id="3.30.200.100">
    <property type="entry name" value="MucB/RseB, C-terminal domain"/>
    <property type="match status" value="1"/>
</dbReference>
<evidence type="ECO:0000256" key="4">
    <source>
        <dbReference type="ARBA" id="ARBA00022764"/>
    </source>
</evidence>
<proteinExistence type="inferred from homology"/>
<evidence type="ECO:0000256" key="2">
    <source>
        <dbReference type="ARBA" id="ARBA00008150"/>
    </source>
</evidence>
<dbReference type="Pfam" id="PF03888">
    <property type="entry name" value="MucB_RseB"/>
    <property type="match status" value="1"/>
</dbReference>
<dbReference type="PANTHER" id="PTHR38782">
    <property type="match status" value="1"/>
</dbReference>
<evidence type="ECO:0000256" key="1">
    <source>
        <dbReference type="ARBA" id="ARBA00004418"/>
    </source>
</evidence>
<comment type="subcellular location">
    <subcellularLocation>
        <location evidence="1">Periplasm</location>
    </subcellularLocation>
</comment>
<keyword evidence="4" id="KW-0574">Periplasm</keyword>
<keyword evidence="8" id="KW-1185">Reference proteome</keyword>
<dbReference type="STRING" id="1223802.SUTH_02193"/>
<accession>W0SJ28</accession>
<protein>
    <submittedName>
        <fullName evidence="7">Sigma factor regulatory protein</fullName>
    </submittedName>
</protein>
<dbReference type="Pfam" id="PF17188">
    <property type="entry name" value="MucB_RseB_C"/>
    <property type="match status" value="1"/>
</dbReference>
<dbReference type="InterPro" id="IPR038484">
    <property type="entry name" value="MucB/RseB_C_sf"/>
</dbReference>
<dbReference type="HOGENOM" id="CLU_054710_0_0_4"/>
<dbReference type="InterPro" id="IPR033434">
    <property type="entry name" value="MucB/RseB_N"/>
</dbReference>
<dbReference type="RefSeq" id="WP_052473546.1">
    <property type="nucleotide sequence ID" value="NZ_AP012547.1"/>
</dbReference>
<evidence type="ECO:0000259" key="6">
    <source>
        <dbReference type="Pfam" id="PF17188"/>
    </source>
</evidence>
<feature type="domain" description="MucB/RseB N-terminal" evidence="5">
    <location>
        <begin position="31"/>
        <end position="205"/>
    </location>
</feature>
<dbReference type="AlphaFoldDB" id="W0SJ28"/>
<name>W0SJ28_9PROT</name>
<dbReference type="EMBL" id="AP012547">
    <property type="protein sequence ID" value="BAO29983.1"/>
    <property type="molecule type" value="Genomic_DNA"/>
</dbReference>
<dbReference type="GO" id="GO:0045152">
    <property type="term" value="F:antisigma factor binding"/>
    <property type="evidence" value="ECO:0007669"/>
    <property type="project" value="TreeGrafter"/>
</dbReference>
<dbReference type="PANTHER" id="PTHR38782:SF1">
    <property type="entry name" value="SIGMA-E FACTOR REGULATORY PROTEIN RSEB"/>
    <property type="match status" value="1"/>
</dbReference>
<dbReference type="Gene3D" id="2.50.20.10">
    <property type="entry name" value="Lipoprotein localisation LolA/LolB/LppX"/>
    <property type="match status" value="1"/>
</dbReference>
<organism evidence="7 8">
    <name type="scientific">Sulfuritalea hydrogenivorans sk43H</name>
    <dbReference type="NCBI Taxonomy" id="1223802"/>
    <lineage>
        <taxon>Bacteria</taxon>
        <taxon>Pseudomonadati</taxon>
        <taxon>Pseudomonadota</taxon>
        <taxon>Betaproteobacteria</taxon>
        <taxon>Nitrosomonadales</taxon>
        <taxon>Sterolibacteriaceae</taxon>
        <taxon>Sulfuritalea</taxon>
    </lineage>
</organism>
<dbReference type="Proteomes" id="UP000031637">
    <property type="component" value="Chromosome"/>
</dbReference>
<sequence>MAVVRALLPAFFGIVLSPVLLAVPALADDGLALLQRIAQGSRQLTYSGTFVYRSGGKVDSSRIAHSANNGLEVERIEALDGSPREVLRAGTEVKCFFPEEKLLIIENRSSKRGFPTLLPAGLGGLPEHYAIRSGGLGRVAGMKSRAVLLEPRDELRYGHEFWMDDASGLLLKASLLGERGETLESFAFTQVKIGGPLEQGALKPRFDSERVRVQQVRATEVNPEEMGWGFRAALPGFRKVAAMKRQTAPGNPESLHVVFSDGLASISVFIEPGGSAGEADTMSTVGPVNVYRRHLGEHRLVVMGEVPALAVRRLGDGIERRRK</sequence>
<reference evidence="7 8" key="1">
    <citation type="journal article" date="2014" name="Syst. Appl. Microbiol.">
        <title>Complete genomes of freshwater sulfur oxidizers Sulfuricella denitrificans skB26 and Sulfuritalea hydrogenivorans sk43H: genetic insights into the sulfur oxidation pathway of betaproteobacteria.</title>
        <authorList>
            <person name="Watanabe T."/>
            <person name="Kojima H."/>
            <person name="Fukui M."/>
        </authorList>
    </citation>
    <scope>NUCLEOTIDE SEQUENCE [LARGE SCALE GENOMIC DNA]</scope>
    <source>
        <strain evidence="7">DSM22779</strain>
    </source>
</reference>
<dbReference type="CDD" id="cd16327">
    <property type="entry name" value="RseB"/>
    <property type="match status" value="1"/>
</dbReference>
<dbReference type="PIRSF" id="PIRSF005427">
    <property type="entry name" value="RseB"/>
    <property type="match status" value="1"/>
</dbReference>
<evidence type="ECO:0000259" key="5">
    <source>
        <dbReference type="Pfam" id="PF03888"/>
    </source>
</evidence>
<dbReference type="KEGG" id="shd:SUTH_02193"/>
<dbReference type="GO" id="GO:0030288">
    <property type="term" value="C:outer membrane-bounded periplasmic space"/>
    <property type="evidence" value="ECO:0007669"/>
    <property type="project" value="TreeGrafter"/>
</dbReference>
<evidence type="ECO:0000313" key="7">
    <source>
        <dbReference type="EMBL" id="BAO29983.1"/>
    </source>
</evidence>
<dbReference type="InterPro" id="IPR005588">
    <property type="entry name" value="MucB_RseB"/>
</dbReference>
<evidence type="ECO:0000256" key="3">
    <source>
        <dbReference type="ARBA" id="ARBA00022729"/>
    </source>
</evidence>
<keyword evidence="3" id="KW-0732">Signal</keyword>